<reference evidence="1 2" key="1">
    <citation type="submission" date="2020-09" db="EMBL/GenBank/DDBJ databases">
        <title>Investigation of environmental microbe.</title>
        <authorList>
            <person name="Ou Y."/>
            <person name="Kang Q."/>
        </authorList>
    </citation>
    <scope>NUCLEOTIDE SEQUENCE [LARGE SCALE GENOMIC DNA]</scope>
    <source>
        <strain evidence="1 2">KJZ-9</strain>
    </source>
</reference>
<evidence type="ECO:0000313" key="2">
    <source>
        <dbReference type="Proteomes" id="UP000516421"/>
    </source>
</evidence>
<evidence type="ECO:0008006" key="3">
    <source>
        <dbReference type="Google" id="ProtNLM"/>
    </source>
</evidence>
<evidence type="ECO:0000313" key="1">
    <source>
        <dbReference type="EMBL" id="QNV40658.1"/>
    </source>
</evidence>
<dbReference type="KEGG" id="rama:IDM48_04450"/>
<protein>
    <recommendedName>
        <fullName evidence="3">Minor capsid protein</fullName>
    </recommendedName>
</protein>
<accession>A0A7H2BLW2</accession>
<sequence length="242" mass="26611">MSDPVIDAYRARQVALDESIRSALVRYFATQDFSDPERVRDELLVFIPSLVDRFGPVSAELAVEYYEEARAAAGAAGKFVPAPVDARLSDEHMEQSVRRLAGGLWSDNPEGMATLVGSKVTRWVRAYGRRTVEHNVHREGAGFARVPKGSKTCSFCLMLASRGVSYKSRGSAGASRKYHDDCDCEVVRVEPGGSYPAGYLPDDFHSMYREAVEDSGSNKLKDIAASFRRLHPDAVTDGVTVK</sequence>
<dbReference type="Pfam" id="PF25310">
    <property type="entry name" value="VG15"/>
    <property type="match status" value="1"/>
</dbReference>
<dbReference type="EMBL" id="CP061538">
    <property type="protein sequence ID" value="QNV40658.1"/>
    <property type="molecule type" value="Genomic_DNA"/>
</dbReference>
<dbReference type="RefSeq" id="WP_190618248.1">
    <property type="nucleotide sequence ID" value="NZ_CP061538.1"/>
</dbReference>
<name>A0A7H2BLW2_9MICC</name>
<dbReference type="AlphaFoldDB" id="A0A7H2BLW2"/>
<keyword evidence="2" id="KW-1185">Reference proteome</keyword>
<organism evidence="1 2">
    <name type="scientific">Rothia amarae</name>
    <dbReference type="NCBI Taxonomy" id="169480"/>
    <lineage>
        <taxon>Bacteria</taxon>
        <taxon>Bacillati</taxon>
        <taxon>Actinomycetota</taxon>
        <taxon>Actinomycetes</taxon>
        <taxon>Micrococcales</taxon>
        <taxon>Micrococcaceae</taxon>
        <taxon>Rothia</taxon>
    </lineage>
</organism>
<gene>
    <name evidence="1" type="ORF">IDM48_04450</name>
</gene>
<proteinExistence type="predicted"/>
<dbReference type="Proteomes" id="UP000516421">
    <property type="component" value="Chromosome"/>
</dbReference>
<dbReference type="InterPro" id="IPR057369">
    <property type="entry name" value="VG15"/>
</dbReference>